<evidence type="ECO:0000259" key="16">
    <source>
        <dbReference type="Pfam" id="PF07687"/>
    </source>
</evidence>
<dbReference type="EMBL" id="CP071182">
    <property type="protein sequence ID" value="QSO49370.1"/>
    <property type="molecule type" value="Genomic_DNA"/>
</dbReference>
<keyword evidence="13" id="KW-0170">Cobalt</keyword>
<dbReference type="SUPFAM" id="SSF53187">
    <property type="entry name" value="Zn-dependent exopeptidases"/>
    <property type="match status" value="1"/>
</dbReference>
<evidence type="ECO:0000256" key="6">
    <source>
        <dbReference type="ARBA" id="ARBA00016853"/>
    </source>
</evidence>
<dbReference type="CDD" id="cd08659">
    <property type="entry name" value="M20_ArgE_DapE-like"/>
    <property type="match status" value="1"/>
</dbReference>
<keyword evidence="18" id="KW-1185">Reference proteome</keyword>
<feature type="coiled-coil region" evidence="15">
    <location>
        <begin position="261"/>
        <end position="288"/>
    </location>
</feature>
<keyword evidence="11" id="KW-0220">Diaminopimelate biosynthesis</keyword>
<comment type="cofactor">
    <cofactor evidence="1">
        <name>Co(2+)</name>
        <dbReference type="ChEBI" id="CHEBI:48828"/>
    </cofactor>
</comment>
<evidence type="ECO:0000256" key="10">
    <source>
        <dbReference type="ARBA" id="ARBA00022833"/>
    </source>
</evidence>
<accession>A0A9X7Z995</accession>
<dbReference type="KEGG" id="afx:JZ786_10865"/>
<keyword evidence="7" id="KW-0028">Amino-acid biosynthesis</keyword>
<dbReference type="Proteomes" id="UP000663505">
    <property type="component" value="Chromosome"/>
</dbReference>
<dbReference type="NCBIfam" id="TIGR01910">
    <property type="entry name" value="DapE-ArgE"/>
    <property type="match status" value="1"/>
</dbReference>
<comment type="cofactor">
    <cofactor evidence="2">
        <name>Zn(2+)</name>
        <dbReference type="ChEBI" id="CHEBI:29105"/>
    </cofactor>
</comment>
<dbReference type="AlphaFoldDB" id="A0A9X7Z995"/>
<dbReference type="PROSITE" id="PS00759">
    <property type="entry name" value="ARGE_DAPE_CPG2_2"/>
    <property type="match status" value="1"/>
</dbReference>
<dbReference type="GO" id="GO:0009085">
    <property type="term" value="P:lysine biosynthetic process"/>
    <property type="evidence" value="ECO:0007669"/>
    <property type="project" value="UniProtKB-KW"/>
</dbReference>
<dbReference type="RefSeq" id="WP_206658681.1">
    <property type="nucleotide sequence ID" value="NZ_CP071182.1"/>
</dbReference>
<dbReference type="GO" id="GO:0046872">
    <property type="term" value="F:metal ion binding"/>
    <property type="evidence" value="ECO:0007669"/>
    <property type="project" value="UniProtKB-KW"/>
</dbReference>
<keyword evidence="8" id="KW-0479">Metal-binding</keyword>
<organism evidence="17 18">
    <name type="scientific">Alicyclobacillus mengziensis</name>
    <dbReference type="NCBI Taxonomy" id="2931921"/>
    <lineage>
        <taxon>Bacteria</taxon>
        <taxon>Bacillati</taxon>
        <taxon>Bacillota</taxon>
        <taxon>Bacilli</taxon>
        <taxon>Bacillales</taxon>
        <taxon>Alicyclobacillaceae</taxon>
        <taxon>Alicyclobacillus</taxon>
    </lineage>
</organism>
<evidence type="ECO:0000256" key="13">
    <source>
        <dbReference type="ARBA" id="ARBA00023285"/>
    </source>
</evidence>
<keyword evidence="10" id="KW-0862">Zinc</keyword>
<evidence type="ECO:0000256" key="2">
    <source>
        <dbReference type="ARBA" id="ARBA00001947"/>
    </source>
</evidence>
<dbReference type="EC" id="3.5.1.18" evidence="5"/>
<dbReference type="InterPro" id="IPR050072">
    <property type="entry name" value="Peptidase_M20A"/>
</dbReference>
<dbReference type="Gene3D" id="3.30.70.360">
    <property type="match status" value="1"/>
</dbReference>
<reference evidence="17 18" key="1">
    <citation type="submission" date="2021-02" db="EMBL/GenBank/DDBJ databases">
        <title>Alicyclobacillus curvatus sp. nov. and Alicyclobacillus mengziensis sp. nov., two acidophilic bacteria isolated from acid mine drainage.</title>
        <authorList>
            <person name="Huang Y."/>
        </authorList>
    </citation>
    <scope>NUCLEOTIDE SEQUENCE [LARGE SCALE GENOMIC DNA]</scope>
    <source>
        <strain evidence="17 18">S30H14</strain>
    </source>
</reference>
<sequence>MADAKEVLKQIVQIPSINPPGDELPVAIVLKQLLDNYGIENRLIDLGDNRANLVAWLRAAEPFSNGPVLTLSGHMDVVPAGQVEWEFPPFDAREEDGKIYGRGTSDMKGGLVGLVFAMIELKEQGVRLQGDVKLLASAGEEAGAFGARKFVDMGYMDDVDALIIAEPSNENVFVAHKGALWVEITTYGKTAHGSTPELGVNAIEHMNRIVTGLFQNFNMEFSVDPLLGSPTWNIAVIEGGVKTNVVPDKCRIEIDIRTVPSQRHEDILDSLQEVLDAVQEESPQMKAEMRVINDLPPIYTDPSHPFVCMVRDATANVYGEQKPIKGMSGYTDGAVLSPVERGVPAVIIGGGRGELAHQPNEFINTDKFLRAIELYKDIIIRFVGVEATI</sequence>
<name>A0A9X7Z995_9BACL</name>
<comment type="catalytic activity">
    <reaction evidence="14">
        <text>N-succinyl-(2S,6S)-2,6-diaminopimelate + H2O = (2S,6S)-2,6-diaminopimelate + succinate</text>
        <dbReference type="Rhea" id="RHEA:22608"/>
        <dbReference type="ChEBI" id="CHEBI:15377"/>
        <dbReference type="ChEBI" id="CHEBI:30031"/>
        <dbReference type="ChEBI" id="CHEBI:57609"/>
        <dbReference type="ChEBI" id="CHEBI:58087"/>
        <dbReference type="EC" id="3.5.1.18"/>
    </reaction>
</comment>
<dbReference type="Pfam" id="PF07687">
    <property type="entry name" value="M20_dimer"/>
    <property type="match status" value="1"/>
</dbReference>
<evidence type="ECO:0000256" key="8">
    <source>
        <dbReference type="ARBA" id="ARBA00022723"/>
    </source>
</evidence>
<gene>
    <name evidence="17" type="ORF">JZ786_10865</name>
</gene>
<dbReference type="Gene3D" id="3.40.630.10">
    <property type="entry name" value="Zn peptidases"/>
    <property type="match status" value="2"/>
</dbReference>
<evidence type="ECO:0000256" key="1">
    <source>
        <dbReference type="ARBA" id="ARBA00001941"/>
    </source>
</evidence>
<dbReference type="InterPro" id="IPR002933">
    <property type="entry name" value="Peptidase_M20"/>
</dbReference>
<evidence type="ECO:0000256" key="9">
    <source>
        <dbReference type="ARBA" id="ARBA00022801"/>
    </source>
</evidence>
<dbReference type="GO" id="GO:0009014">
    <property type="term" value="F:succinyl-diaminopimelate desuccinylase activity"/>
    <property type="evidence" value="ECO:0007669"/>
    <property type="project" value="UniProtKB-EC"/>
</dbReference>
<evidence type="ECO:0000313" key="18">
    <source>
        <dbReference type="Proteomes" id="UP000663505"/>
    </source>
</evidence>
<dbReference type="GO" id="GO:0019877">
    <property type="term" value="P:diaminopimelate biosynthetic process"/>
    <property type="evidence" value="ECO:0007669"/>
    <property type="project" value="UniProtKB-KW"/>
</dbReference>
<dbReference type="InterPro" id="IPR011650">
    <property type="entry name" value="Peptidase_M20_dimer"/>
</dbReference>
<protein>
    <recommendedName>
        <fullName evidence="6">Probable succinyl-diaminopimelate desuccinylase</fullName>
        <ecNumber evidence="5">3.5.1.18</ecNumber>
    </recommendedName>
</protein>
<dbReference type="SUPFAM" id="SSF55031">
    <property type="entry name" value="Bacterial exopeptidase dimerisation domain"/>
    <property type="match status" value="1"/>
</dbReference>
<evidence type="ECO:0000313" key="17">
    <source>
        <dbReference type="EMBL" id="QSO49370.1"/>
    </source>
</evidence>
<dbReference type="PANTHER" id="PTHR43808:SF8">
    <property type="entry name" value="PEPTIDASE M20 DIMERISATION DOMAIN-CONTAINING PROTEIN"/>
    <property type="match status" value="1"/>
</dbReference>
<keyword evidence="9" id="KW-0378">Hydrolase</keyword>
<keyword evidence="15" id="KW-0175">Coiled coil</keyword>
<evidence type="ECO:0000256" key="5">
    <source>
        <dbReference type="ARBA" id="ARBA00011921"/>
    </source>
</evidence>
<dbReference type="Pfam" id="PF01546">
    <property type="entry name" value="Peptidase_M20"/>
    <property type="match status" value="1"/>
</dbReference>
<comment type="similarity">
    <text evidence="4">Belongs to the peptidase M20A family.</text>
</comment>
<feature type="domain" description="Peptidase M20 dimerisation" evidence="16">
    <location>
        <begin position="174"/>
        <end position="281"/>
    </location>
</feature>
<dbReference type="InterPro" id="IPR001261">
    <property type="entry name" value="ArgE/DapE_CS"/>
</dbReference>
<evidence type="ECO:0000256" key="3">
    <source>
        <dbReference type="ARBA" id="ARBA00005130"/>
    </source>
</evidence>
<proteinExistence type="inferred from homology"/>
<dbReference type="PANTHER" id="PTHR43808">
    <property type="entry name" value="ACETYLORNITHINE DEACETYLASE"/>
    <property type="match status" value="1"/>
</dbReference>
<comment type="pathway">
    <text evidence="3">Amino-acid biosynthesis; L-lysine biosynthesis via DAP pathway; LL-2,6-diaminopimelate from (S)-tetrahydrodipicolinate (succinylase route): step 3/3.</text>
</comment>
<evidence type="ECO:0000256" key="15">
    <source>
        <dbReference type="SAM" id="Coils"/>
    </source>
</evidence>
<dbReference type="NCBIfam" id="NF006365">
    <property type="entry name" value="PRK08588.1"/>
    <property type="match status" value="1"/>
</dbReference>
<evidence type="ECO:0000256" key="7">
    <source>
        <dbReference type="ARBA" id="ARBA00022605"/>
    </source>
</evidence>
<dbReference type="InterPro" id="IPR010182">
    <property type="entry name" value="ArgE/DapE"/>
</dbReference>
<evidence type="ECO:0000256" key="4">
    <source>
        <dbReference type="ARBA" id="ARBA00006247"/>
    </source>
</evidence>
<evidence type="ECO:0000256" key="14">
    <source>
        <dbReference type="ARBA" id="ARBA00051301"/>
    </source>
</evidence>
<evidence type="ECO:0000256" key="12">
    <source>
        <dbReference type="ARBA" id="ARBA00023154"/>
    </source>
</evidence>
<dbReference type="InterPro" id="IPR036264">
    <property type="entry name" value="Bact_exopeptidase_dim_dom"/>
</dbReference>
<keyword evidence="12" id="KW-0457">Lysine biosynthesis</keyword>
<evidence type="ECO:0000256" key="11">
    <source>
        <dbReference type="ARBA" id="ARBA00022915"/>
    </source>
</evidence>